<dbReference type="SUPFAM" id="SSF52540">
    <property type="entry name" value="P-loop containing nucleoside triphosphate hydrolases"/>
    <property type="match status" value="1"/>
</dbReference>
<dbReference type="AlphaFoldDB" id="A0A067MIC4"/>
<accession>A0A067MIC4</accession>
<dbReference type="Proteomes" id="UP000027195">
    <property type="component" value="Unassembled WGS sequence"/>
</dbReference>
<gene>
    <name evidence="1" type="ORF">BOTBODRAFT_177345</name>
</gene>
<organism evidence="1 2">
    <name type="scientific">Botryobasidium botryosum (strain FD-172 SS1)</name>
    <dbReference type="NCBI Taxonomy" id="930990"/>
    <lineage>
        <taxon>Eukaryota</taxon>
        <taxon>Fungi</taxon>
        <taxon>Dikarya</taxon>
        <taxon>Basidiomycota</taxon>
        <taxon>Agaricomycotina</taxon>
        <taxon>Agaricomycetes</taxon>
        <taxon>Cantharellales</taxon>
        <taxon>Botryobasidiaceae</taxon>
        <taxon>Botryobasidium</taxon>
    </lineage>
</organism>
<keyword evidence="2" id="KW-1185">Reference proteome</keyword>
<dbReference type="Gene3D" id="3.40.50.300">
    <property type="entry name" value="P-loop containing nucleotide triphosphate hydrolases"/>
    <property type="match status" value="1"/>
</dbReference>
<dbReference type="STRING" id="930990.A0A067MIC4"/>
<dbReference type="HOGENOM" id="CLU_023805_1_1_1"/>
<protein>
    <recommendedName>
        <fullName evidence="3">G domain-containing protein</fullName>
    </recommendedName>
</protein>
<evidence type="ECO:0000313" key="2">
    <source>
        <dbReference type="Proteomes" id="UP000027195"/>
    </source>
</evidence>
<evidence type="ECO:0000313" key="1">
    <source>
        <dbReference type="EMBL" id="KDQ11301.1"/>
    </source>
</evidence>
<reference evidence="2" key="1">
    <citation type="journal article" date="2014" name="Proc. Natl. Acad. Sci. U.S.A.">
        <title>Extensive sampling of basidiomycete genomes demonstrates inadequacy of the white-rot/brown-rot paradigm for wood decay fungi.</title>
        <authorList>
            <person name="Riley R."/>
            <person name="Salamov A.A."/>
            <person name="Brown D.W."/>
            <person name="Nagy L.G."/>
            <person name="Floudas D."/>
            <person name="Held B.W."/>
            <person name="Levasseur A."/>
            <person name="Lombard V."/>
            <person name="Morin E."/>
            <person name="Otillar R."/>
            <person name="Lindquist E.A."/>
            <person name="Sun H."/>
            <person name="LaButti K.M."/>
            <person name="Schmutz J."/>
            <person name="Jabbour D."/>
            <person name="Luo H."/>
            <person name="Baker S.E."/>
            <person name="Pisabarro A.G."/>
            <person name="Walton J.D."/>
            <person name="Blanchette R.A."/>
            <person name="Henrissat B."/>
            <person name="Martin F."/>
            <person name="Cullen D."/>
            <person name="Hibbett D.S."/>
            <person name="Grigoriev I.V."/>
        </authorList>
    </citation>
    <scope>NUCLEOTIDE SEQUENCE [LARGE SCALE GENOMIC DNA]</scope>
    <source>
        <strain evidence="2">FD-172 SS1</strain>
    </source>
</reference>
<dbReference type="OrthoDB" id="59699at2759"/>
<dbReference type="InParanoid" id="A0A067MIC4"/>
<sequence>MPKPQCFRVLIIRRANAGKTTVLRAVCGTDEEPKVYDRKGHKVGSFRTVFRSARNKIAGAEGSGAILSPCAERGLHDIEYSMVFPSCPGFIFHDSRGFESGATDELDVVRDFIQARVDGKEQLHIIWYCIPTDTNRVITAAERVFFENIDTGRVPVLVLFTKLDALDAAAYTALEANGLSPAEAKKGAPAYAEEQFKKTHLPLINDQPYPPKGVVCLRSIFLATDLL</sequence>
<dbReference type="EMBL" id="KL198059">
    <property type="protein sequence ID" value="KDQ11301.1"/>
    <property type="molecule type" value="Genomic_DNA"/>
</dbReference>
<name>A0A067MIC4_BOTB1</name>
<evidence type="ECO:0008006" key="3">
    <source>
        <dbReference type="Google" id="ProtNLM"/>
    </source>
</evidence>
<dbReference type="CDD" id="cd00882">
    <property type="entry name" value="Ras_like_GTPase"/>
    <property type="match status" value="1"/>
</dbReference>
<dbReference type="InterPro" id="IPR027417">
    <property type="entry name" value="P-loop_NTPase"/>
</dbReference>
<proteinExistence type="predicted"/>